<reference evidence="2 3" key="1">
    <citation type="submission" date="2021-01" db="EMBL/GenBank/DDBJ databases">
        <title>Genomic Encyclopedia of Type Strains, Phase IV (KMG-IV): sequencing the most valuable type-strain genomes for metagenomic binning, comparative biology and taxonomic classification.</title>
        <authorList>
            <person name="Goeker M."/>
        </authorList>
    </citation>
    <scope>NUCLEOTIDE SEQUENCE [LARGE SCALE GENOMIC DNA]</scope>
    <source>
        <strain evidence="2 3">DSM 105482</strain>
    </source>
</reference>
<proteinExistence type="predicted"/>
<feature type="region of interest" description="Disordered" evidence="1">
    <location>
        <begin position="1"/>
        <end position="50"/>
    </location>
</feature>
<dbReference type="RefSeq" id="WP_204538142.1">
    <property type="nucleotide sequence ID" value="NZ_JAFBFI010000002.1"/>
</dbReference>
<gene>
    <name evidence="2" type="ORF">JOC77_000536</name>
</gene>
<feature type="compositionally biased region" description="Basic and acidic residues" evidence="1">
    <location>
        <begin position="34"/>
        <end position="50"/>
    </location>
</feature>
<protein>
    <recommendedName>
        <fullName evidence="4">YpzI family protein</fullName>
    </recommendedName>
</protein>
<organism evidence="2 3">
    <name type="scientific">Peribacillus deserti</name>
    <dbReference type="NCBI Taxonomy" id="673318"/>
    <lineage>
        <taxon>Bacteria</taxon>
        <taxon>Bacillati</taxon>
        <taxon>Bacillota</taxon>
        <taxon>Bacilli</taxon>
        <taxon>Bacillales</taxon>
        <taxon>Bacillaceae</taxon>
        <taxon>Peribacillus</taxon>
    </lineage>
</organism>
<keyword evidence="3" id="KW-1185">Reference proteome</keyword>
<evidence type="ECO:0000313" key="3">
    <source>
        <dbReference type="Proteomes" id="UP000823486"/>
    </source>
</evidence>
<sequence>MKEQEKQKKSLMEAERKYQDYGNNAQAPSGDAGRVPDEQHRMKDQENLRK</sequence>
<feature type="compositionally biased region" description="Basic and acidic residues" evidence="1">
    <location>
        <begin position="1"/>
        <end position="19"/>
    </location>
</feature>
<evidence type="ECO:0000313" key="2">
    <source>
        <dbReference type="EMBL" id="MBM7691131.1"/>
    </source>
</evidence>
<accession>A0ABS2QD82</accession>
<evidence type="ECO:0008006" key="4">
    <source>
        <dbReference type="Google" id="ProtNLM"/>
    </source>
</evidence>
<dbReference type="EMBL" id="JAFBFI010000002">
    <property type="protein sequence ID" value="MBM7691131.1"/>
    <property type="molecule type" value="Genomic_DNA"/>
</dbReference>
<comment type="caution">
    <text evidence="2">The sequence shown here is derived from an EMBL/GenBank/DDBJ whole genome shotgun (WGS) entry which is preliminary data.</text>
</comment>
<name>A0ABS2QD82_9BACI</name>
<evidence type="ECO:0000256" key="1">
    <source>
        <dbReference type="SAM" id="MobiDB-lite"/>
    </source>
</evidence>
<dbReference type="Proteomes" id="UP000823486">
    <property type="component" value="Unassembled WGS sequence"/>
</dbReference>